<protein>
    <recommendedName>
        <fullName evidence="4">SPOR domain-containing protein</fullName>
    </recommendedName>
</protein>
<gene>
    <name evidence="2" type="ORF">ACG00Y_22815</name>
</gene>
<keyword evidence="3" id="KW-1185">Reference proteome</keyword>
<proteinExistence type="predicted"/>
<reference evidence="2 3" key="1">
    <citation type="submission" date="2024-08" db="EMBL/GenBank/DDBJ databases">
        <authorList>
            <person name="Lu H."/>
        </authorList>
    </citation>
    <scope>NUCLEOTIDE SEQUENCE [LARGE SCALE GENOMIC DNA]</scope>
    <source>
        <strain evidence="2 3">LYH14W</strain>
    </source>
</reference>
<feature type="signal peptide" evidence="1">
    <location>
        <begin position="1"/>
        <end position="20"/>
    </location>
</feature>
<organism evidence="2 3">
    <name type="scientific">Pelomonas parva</name>
    <dbReference type="NCBI Taxonomy" id="3299032"/>
    <lineage>
        <taxon>Bacteria</taxon>
        <taxon>Pseudomonadati</taxon>
        <taxon>Pseudomonadota</taxon>
        <taxon>Betaproteobacteria</taxon>
        <taxon>Burkholderiales</taxon>
        <taxon>Sphaerotilaceae</taxon>
        <taxon>Roseateles</taxon>
    </lineage>
</organism>
<feature type="chain" id="PRO_5047267281" description="SPOR domain-containing protein" evidence="1">
    <location>
        <begin position="21"/>
        <end position="189"/>
    </location>
</feature>
<evidence type="ECO:0000313" key="2">
    <source>
        <dbReference type="EMBL" id="MFG6432765.1"/>
    </source>
</evidence>
<evidence type="ECO:0000256" key="1">
    <source>
        <dbReference type="SAM" id="SignalP"/>
    </source>
</evidence>
<evidence type="ECO:0008006" key="4">
    <source>
        <dbReference type="Google" id="ProtNLM"/>
    </source>
</evidence>
<evidence type="ECO:0000313" key="3">
    <source>
        <dbReference type="Proteomes" id="UP001606210"/>
    </source>
</evidence>
<dbReference type="EMBL" id="JBIGHV010000009">
    <property type="protein sequence ID" value="MFG6432765.1"/>
    <property type="molecule type" value="Genomic_DNA"/>
</dbReference>
<keyword evidence="1" id="KW-0732">Signal</keyword>
<sequence>MNPHAPVTRLWALGAVAAAAALTGCASGLSTSHGPTAQGVGTEQQARSTGEPLVERHAAADARQLLNRYQKRGYVLVAASGFNSDRQASEAVAVAQGRQLGAELVVLLAPRTAGSVARPASLNVPASFRNSPATAFGNNGAGIALEVGPTRTRDALTGHPTPTAAYRTAQRTDVAALYFVRQQATGPAL</sequence>
<comment type="caution">
    <text evidence="2">The sequence shown here is derived from an EMBL/GenBank/DDBJ whole genome shotgun (WGS) entry which is preliminary data.</text>
</comment>
<dbReference type="RefSeq" id="WP_394482885.1">
    <property type="nucleotide sequence ID" value="NZ_JBIGHV010000009.1"/>
</dbReference>
<accession>A0ABW7FAF0</accession>
<name>A0ABW7FAF0_9BURK</name>
<dbReference type="Proteomes" id="UP001606210">
    <property type="component" value="Unassembled WGS sequence"/>
</dbReference>